<dbReference type="GO" id="GO:0046656">
    <property type="term" value="P:folic acid biosynthetic process"/>
    <property type="evidence" value="ECO:0007669"/>
    <property type="project" value="UniProtKB-UniRule"/>
</dbReference>
<dbReference type="NCBIfam" id="TIGR00525">
    <property type="entry name" value="folB"/>
    <property type="match status" value="1"/>
</dbReference>
<dbReference type="AlphaFoldDB" id="A0A177ZVZ0"/>
<gene>
    <name evidence="8" type="ORF">ABB05_09835</name>
</gene>
<evidence type="ECO:0000256" key="2">
    <source>
        <dbReference type="ARBA" id="ARBA00005013"/>
    </source>
</evidence>
<dbReference type="EC" id="4.1.2.25" evidence="6"/>
<dbReference type="InterPro" id="IPR043133">
    <property type="entry name" value="GTP-CH-I_C/QueF"/>
</dbReference>
<name>A0A177ZVZ0_9BACI</name>
<evidence type="ECO:0000256" key="5">
    <source>
        <dbReference type="ARBA" id="ARBA00023239"/>
    </source>
</evidence>
<dbReference type="SMART" id="SM00905">
    <property type="entry name" value="FolB"/>
    <property type="match status" value="1"/>
</dbReference>
<dbReference type="GO" id="GO:0004150">
    <property type="term" value="F:dihydroneopterin aldolase activity"/>
    <property type="evidence" value="ECO:0007669"/>
    <property type="project" value="UniProtKB-UniRule"/>
</dbReference>
<protein>
    <recommendedName>
        <fullName evidence="6">7,8-dihydroneopterin aldolase</fullName>
        <ecNumber evidence="6">4.1.2.25</ecNumber>
    </recommendedName>
</protein>
<dbReference type="STRING" id="217031.ABB05_09835"/>
<sequence>MDKIYLNQLEFYGYHGVLPEENRLGQRFIVDLIIESDLKEAGVKDDLAKTINYADVYEDCRRIVEKEKYELIEAIAEKLASVLLSKYELIKRVTVKVVKPDPPIPGHYHSVAVEIIREKL</sequence>
<evidence type="ECO:0000313" key="9">
    <source>
        <dbReference type="Proteomes" id="UP000077881"/>
    </source>
</evidence>
<comment type="function">
    <text evidence="6">Catalyzes the conversion of 7,8-dihydroneopterin to 6-hydroxymethyl-7,8-dihydropterin.</text>
</comment>
<accession>A0A177ZVZ0</accession>
<comment type="catalytic activity">
    <reaction evidence="1 6">
        <text>7,8-dihydroneopterin = 6-hydroxymethyl-7,8-dihydropterin + glycolaldehyde</text>
        <dbReference type="Rhea" id="RHEA:10540"/>
        <dbReference type="ChEBI" id="CHEBI:17001"/>
        <dbReference type="ChEBI" id="CHEBI:17071"/>
        <dbReference type="ChEBI" id="CHEBI:44841"/>
        <dbReference type="EC" id="4.1.2.25"/>
    </reaction>
</comment>
<reference evidence="8 9" key="1">
    <citation type="submission" date="2015-05" db="EMBL/GenBank/DDBJ databases">
        <title>Comparison of genome.</title>
        <authorList>
            <person name="Zheng Z."/>
            <person name="Sun M."/>
        </authorList>
    </citation>
    <scope>NUCLEOTIDE SEQUENCE [LARGE SCALE GENOMIC DNA]</scope>
    <source>
        <strain evidence="8 9">G25-74</strain>
    </source>
</reference>
<dbReference type="PANTHER" id="PTHR42844:SF1">
    <property type="entry name" value="DIHYDRONEOPTERIN ALDOLASE 1-RELATED"/>
    <property type="match status" value="1"/>
</dbReference>
<keyword evidence="9" id="KW-1185">Reference proteome</keyword>
<dbReference type="Pfam" id="PF02152">
    <property type="entry name" value="FolB"/>
    <property type="match status" value="1"/>
</dbReference>
<comment type="pathway">
    <text evidence="2 6">Cofactor biosynthesis; tetrahydrofolate biosynthesis; 2-amino-4-hydroxy-6-hydroxymethyl-7,8-dihydropteridine diphosphate from 7,8-dihydroneopterin triphosphate: step 3/4.</text>
</comment>
<dbReference type="InterPro" id="IPR006156">
    <property type="entry name" value="Dihydroneopterin_aldolase"/>
</dbReference>
<evidence type="ECO:0000313" key="8">
    <source>
        <dbReference type="EMBL" id="OAK72076.1"/>
    </source>
</evidence>
<evidence type="ECO:0000256" key="1">
    <source>
        <dbReference type="ARBA" id="ARBA00001353"/>
    </source>
</evidence>
<keyword evidence="5 6" id="KW-0456">Lyase</keyword>
<proteinExistence type="inferred from homology"/>
<dbReference type="EMBL" id="LDJR01000042">
    <property type="protein sequence ID" value="OAK72076.1"/>
    <property type="molecule type" value="Genomic_DNA"/>
</dbReference>
<organism evidence="8 9">
    <name type="scientific">Lederbergia galactosidilytica</name>
    <dbReference type="NCBI Taxonomy" id="217031"/>
    <lineage>
        <taxon>Bacteria</taxon>
        <taxon>Bacillati</taxon>
        <taxon>Bacillota</taxon>
        <taxon>Bacilli</taxon>
        <taxon>Bacillales</taxon>
        <taxon>Bacillaceae</taxon>
        <taxon>Lederbergia</taxon>
    </lineage>
</organism>
<comment type="caution">
    <text evidence="8">The sequence shown here is derived from an EMBL/GenBank/DDBJ whole genome shotgun (WGS) entry which is preliminary data.</text>
</comment>
<dbReference type="SUPFAM" id="SSF55620">
    <property type="entry name" value="Tetrahydrobiopterin biosynthesis enzymes-like"/>
    <property type="match status" value="1"/>
</dbReference>
<dbReference type="UniPathway" id="UPA00077">
    <property type="reaction ID" value="UER00154"/>
</dbReference>
<dbReference type="RefSeq" id="WP_057987728.1">
    <property type="nucleotide sequence ID" value="NZ_JAGGKH010000022.1"/>
</dbReference>
<evidence type="ECO:0000256" key="4">
    <source>
        <dbReference type="ARBA" id="ARBA00022909"/>
    </source>
</evidence>
<dbReference type="GO" id="GO:0005737">
    <property type="term" value="C:cytoplasm"/>
    <property type="evidence" value="ECO:0007669"/>
    <property type="project" value="TreeGrafter"/>
</dbReference>
<evidence type="ECO:0000256" key="6">
    <source>
        <dbReference type="RuleBase" id="RU362079"/>
    </source>
</evidence>
<dbReference type="InterPro" id="IPR006157">
    <property type="entry name" value="FolB_dom"/>
</dbReference>
<feature type="domain" description="Dihydroneopterin aldolase/epimerase" evidence="7">
    <location>
        <begin position="4"/>
        <end position="117"/>
    </location>
</feature>
<comment type="similarity">
    <text evidence="3 6">Belongs to the DHNA family.</text>
</comment>
<keyword evidence="4 6" id="KW-0289">Folate biosynthesis</keyword>
<dbReference type="Gene3D" id="3.30.1130.10">
    <property type="match status" value="1"/>
</dbReference>
<dbReference type="NCBIfam" id="TIGR00526">
    <property type="entry name" value="folB_dom"/>
    <property type="match status" value="1"/>
</dbReference>
<dbReference type="Proteomes" id="UP000077881">
    <property type="component" value="Unassembled WGS sequence"/>
</dbReference>
<dbReference type="CDD" id="cd00534">
    <property type="entry name" value="DHNA_DHNTPE"/>
    <property type="match status" value="1"/>
</dbReference>
<dbReference type="FunFam" id="3.30.1130.10:FF:000003">
    <property type="entry name" value="7,8-dihydroneopterin aldolase"/>
    <property type="match status" value="1"/>
</dbReference>
<evidence type="ECO:0000259" key="7">
    <source>
        <dbReference type="SMART" id="SM00905"/>
    </source>
</evidence>
<dbReference type="PANTHER" id="PTHR42844">
    <property type="entry name" value="DIHYDRONEOPTERIN ALDOLASE 1-RELATED"/>
    <property type="match status" value="1"/>
</dbReference>
<dbReference type="PATRIC" id="fig|217031.6.peg.2087"/>
<dbReference type="GO" id="GO:0046654">
    <property type="term" value="P:tetrahydrofolate biosynthetic process"/>
    <property type="evidence" value="ECO:0007669"/>
    <property type="project" value="UniProtKB-UniRule"/>
</dbReference>
<evidence type="ECO:0000256" key="3">
    <source>
        <dbReference type="ARBA" id="ARBA00005708"/>
    </source>
</evidence>
<dbReference type="OrthoDB" id="9803748at2"/>